<dbReference type="Proteomes" id="UP000078070">
    <property type="component" value="Chromosome"/>
</dbReference>
<evidence type="ECO:0000313" key="3">
    <source>
        <dbReference type="EMBL" id="ANG62504.1"/>
    </source>
</evidence>
<evidence type="ECO:0000313" key="4">
    <source>
        <dbReference type="Proteomes" id="UP000078070"/>
    </source>
</evidence>
<dbReference type="KEGG" id="mars:A8C75_08385"/>
<proteinExistence type="predicted"/>
<reference evidence="3 4" key="2">
    <citation type="journal article" date="2018" name="Int. J. Syst. Evol. Microbiol.">
        <title>Marinobacterium aestuarii sp. nov., a benzene-degrading marine bacterium isolated from estuary sediment.</title>
        <authorList>
            <person name="Bae S.S."/>
            <person name="Jung J."/>
            <person name="Chung D."/>
            <person name="Baek K."/>
        </authorList>
    </citation>
    <scope>NUCLEOTIDE SEQUENCE [LARGE SCALE GENOMIC DNA]</scope>
    <source>
        <strain evidence="3 4">ST58-10</strain>
    </source>
</reference>
<dbReference type="AlphaFoldDB" id="A0A1A9EWI2"/>
<gene>
    <name evidence="3" type="ORF">A8C75_08385</name>
</gene>
<dbReference type="NCBIfam" id="TIGR02595">
    <property type="entry name" value="PEP_CTERM"/>
    <property type="match status" value="1"/>
</dbReference>
<dbReference type="PROSITE" id="PS51257">
    <property type="entry name" value="PROKAR_LIPOPROTEIN"/>
    <property type="match status" value="1"/>
</dbReference>
<dbReference type="EMBL" id="CP015839">
    <property type="protein sequence ID" value="ANG62504.1"/>
    <property type="molecule type" value="Genomic_DNA"/>
</dbReference>
<feature type="signal peptide" evidence="1">
    <location>
        <begin position="1"/>
        <end position="23"/>
    </location>
</feature>
<dbReference type="Pfam" id="PF07589">
    <property type="entry name" value="PEP-CTERM"/>
    <property type="match status" value="1"/>
</dbReference>
<dbReference type="STRING" id="1821621.A8C75_08385"/>
<dbReference type="RefSeq" id="WP_067380671.1">
    <property type="nucleotide sequence ID" value="NZ_CP015839.1"/>
</dbReference>
<dbReference type="OrthoDB" id="6085013at2"/>
<organism evidence="3 4">
    <name type="scientific">Marinobacterium aestuarii</name>
    <dbReference type="NCBI Taxonomy" id="1821621"/>
    <lineage>
        <taxon>Bacteria</taxon>
        <taxon>Pseudomonadati</taxon>
        <taxon>Pseudomonadota</taxon>
        <taxon>Gammaproteobacteria</taxon>
        <taxon>Oceanospirillales</taxon>
        <taxon>Oceanospirillaceae</taxon>
        <taxon>Marinobacterium</taxon>
    </lineage>
</organism>
<feature type="chain" id="PRO_5008386484" description="Ice-binding protein C-terminal domain-containing protein" evidence="1">
    <location>
        <begin position="24"/>
        <end position="344"/>
    </location>
</feature>
<name>A0A1A9EWI2_9GAMM</name>
<keyword evidence="4" id="KW-1185">Reference proteome</keyword>
<dbReference type="InterPro" id="IPR013424">
    <property type="entry name" value="Ice-binding_C"/>
</dbReference>
<evidence type="ECO:0000259" key="2">
    <source>
        <dbReference type="Pfam" id="PF07589"/>
    </source>
</evidence>
<protein>
    <recommendedName>
        <fullName evidence="2">Ice-binding protein C-terminal domain-containing protein</fullName>
    </recommendedName>
</protein>
<reference evidence="4" key="1">
    <citation type="submission" date="2016-05" db="EMBL/GenBank/DDBJ databases">
        <authorList>
            <person name="Baek K."/>
            <person name="Yang S.-J."/>
        </authorList>
    </citation>
    <scope>NUCLEOTIDE SEQUENCE [LARGE SCALE GENOMIC DNA]</scope>
    <source>
        <strain evidence="4">ST58-10</strain>
    </source>
</reference>
<sequence>MNKKTLLAAGFALACTLSAPVFATDTIMFDPDGTGEAANGTLNVGSFDWAPGSTLSVDTIPTAEGDDVVSYSHASLGILVNENGIGIAPSGLNTNFEITFVAGFTETIDSVETSPTVLVSDGGDGIGGGNDIYTFSQTITLVEAGTQTVNFFEIYYDDFSAGSQNNPLAGTGYRDGQLILSAELVSLSGNFTADFTFVDVDNSGGFNAGDILQTSLLDQFGADQWGGQQTISGEGSTQLVADVTFQDYDFFISNVSALVQDLFFNTSNILPFAQTNPSMQFDGSTIIPDIGAVNGFSGPDILFQTDANSGFVTTEVPEPSTVLLFGLGLLLLGFGSRNQFARRS</sequence>
<keyword evidence="1" id="KW-0732">Signal</keyword>
<feature type="domain" description="Ice-binding protein C-terminal" evidence="2">
    <location>
        <begin position="316"/>
        <end position="337"/>
    </location>
</feature>
<accession>A0A1A9EWI2</accession>
<evidence type="ECO:0000256" key="1">
    <source>
        <dbReference type="SAM" id="SignalP"/>
    </source>
</evidence>